<dbReference type="InterPro" id="IPR035919">
    <property type="entry name" value="EAL_sf"/>
</dbReference>
<dbReference type="Gene3D" id="3.30.450.40">
    <property type="match status" value="1"/>
</dbReference>
<dbReference type="InterPro" id="IPR001633">
    <property type="entry name" value="EAL_dom"/>
</dbReference>
<proteinExistence type="predicted"/>
<dbReference type="SUPFAM" id="SSF55073">
    <property type="entry name" value="Nucleotide cyclase"/>
    <property type="match status" value="1"/>
</dbReference>
<dbReference type="PROSITE" id="PS50883">
    <property type="entry name" value="EAL"/>
    <property type="match status" value="1"/>
</dbReference>
<evidence type="ECO:0000313" key="4">
    <source>
        <dbReference type="EMBL" id="ASU23873.1"/>
    </source>
</evidence>
<dbReference type="CDD" id="cd01948">
    <property type="entry name" value="EAL"/>
    <property type="match status" value="1"/>
</dbReference>
<dbReference type="GO" id="GO:0071111">
    <property type="term" value="F:cyclic-guanylate-specific phosphodiesterase activity"/>
    <property type="evidence" value="ECO:0007669"/>
    <property type="project" value="UniProtKB-EC"/>
</dbReference>
<dbReference type="InterPro" id="IPR029787">
    <property type="entry name" value="Nucleotide_cyclase"/>
</dbReference>
<dbReference type="Gene3D" id="3.20.20.450">
    <property type="entry name" value="EAL domain"/>
    <property type="match status" value="1"/>
</dbReference>
<feature type="domain" description="EAL" evidence="3">
    <location>
        <begin position="373"/>
        <end position="626"/>
    </location>
</feature>
<evidence type="ECO:0000259" key="3">
    <source>
        <dbReference type="PROSITE" id="PS50883"/>
    </source>
</evidence>
<dbReference type="SUPFAM" id="SSF55781">
    <property type="entry name" value="GAF domain-like"/>
    <property type="match status" value="1"/>
</dbReference>
<dbReference type="InterPro" id="IPR000160">
    <property type="entry name" value="GGDEF_dom"/>
</dbReference>
<dbReference type="Pfam" id="PF00990">
    <property type="entry name" value="GGDEF"/>
    <property type="match status" value="1"/>
</dbReference>
<evidence type="ECO:0000256" key="2">
    <source>
        <dbReference type="ARBA" id="ARBA00022636"/>
    </source>
</evidence>
<dbReference type="InterPro" id="IPR029016">
    <property type="entry name" value="GAF-like_dom_sf"/>
</dbReference>
<dbReference type="Pfam" id="PF00563">
    <property type="entry name" value="EAL"/>
    <property type="match status" value="1"/>
</dbReference>
<dbReference type="SMART" id="SM00052">
    <property type="entry name" value="EAL"/>
    <property type="match status" value="1"/>
</dbReference>
<dbReference type="Gene3D" id="3.30.70.270">
    <property type="match status" value="1"/>
</dbReference>
<dbReference type="Pfam" id="PF01590">
    <property type="entry name" value="GAF"/>
    <property type="match status" value="1"/>
</dbReference>
<protein>
    <recommendedName>
        <fullName evidence="1">cyclic-guanylate-specific phosphodiesterase</fullName>
        <ecNumber evidence="1">3.1.4.52</ecNumber>
    </recommendedName>
</protein>
<sequence length="636" mass="72822">MSKIKTHELLIPSSMMDGWQRIVNLLAEILNIPSALIMRASQQNLEIFCKNNNVDNPYQTGHKEPLGQGLYCETVMQTQQKLLVPNALADEKWIHNPDIPLGMIAYCGIPLKWPNGEIFGTICVLDSKENHFSPTYRQLLESFRDTIESQLTTLYQQVKLQQLNDELKLRVDNRTQDLADLNYSLTQEIDKRRAAEQQIQYQKWHDTSTGFLNRHALEIELKNSLLQATKQRTEVAAVHIGFTNARHIQSHFGYRAWDQVISRYRKRLGHCNKIEILTARPTSTDLVLIVKTKLLARHLEKLCHKLVEIGHSEFKLDNHNVHLHAYIGIATSLDTDNAIELLKQASAAMVSCKDSGHKFCYHSQAFSDSLKQINQLESYLLRAVRNDELMLYFQPKVSPTTHRWTGAEALLRWRHPVLGDISNETLIHMAEQNGLIFEVGNFVLRSAIEKTSKWAQQVDDFKMAINVSAVQLQNAQFADQVRELLNTYQLPARYLELEVTESCLIADEAVARNTLKILHQLGVTLSLDDFGTGYASFSYLKKFPFDCIKIDKSFVHQLDESEEDKEIVRSIIHVAKKLKLKVILEGIETQSQEDFIISEGCEFGQGYFYGKPMPCDEFEIGLLNQNHVHPVDTKVL</sequence>
<evidence type="ECO:0000256" key="1">
    <source>
        <dbReference type="ARBA" id="ARBA00012282"/>
    </source>
</evidence>
<dbReference type="SMART" id="SM00065">
    <property type="entry name" value="GAF"/>
    <property type="match status" value="1"/>
</dbReference>
<dbReference type="RefSeq" id="WP_094501241.1">
    <property type="nucleotide sequence ID" value="NZ_CAWNHI010000002.1"/>
</dbReference>
<reference evidence="4 5" key="1">
    <citation type="submission" date="2017-08" db="EMBL/GenBank/DDBJ databases">
        <title>The Vibrio qinghaiensis sp.-Q67 is a luminous bacteria isolated firstly from Qinghai lake, Qinghai province, China, which has been proved to be very sensitive to detect environmental and food pollutants. Therefore, complete genome analysis of V. qinghaiensis sp.-Q67 highlights the potential application of this strain on detection of hazards in the contaminated environments.</title>
        <authorList>
            <person name="Gong L."/>
        </authorList>
    </citation>
    <scope>NUCLEOTIDE SEQUENCE [LARGE SCALE GENOMIC DNA]</scope>
    <source>
        <strain evidence="4 5">Q67</strain>
    </source>
</reference>
<dbReference type="EC" id="3.1.4.52" evidence="1"/>
<dbReference type="PANTHER" id="PTHR44757:SF2">
    <property type="entry name" value="BIOFILM ARCHITECTURE MAINTENANCE PROTEIN MBAA"/>
    <property type="match status" value="1"/>
</dbReference>
<dbReference type="PANTHER" id="PTHR44757">
    <property type="entry name" value="DIGUANYLATE CYCLASE DGCP"/>
    <property type="match status" value="1"/>
</dbReference>
<dbReference type="AlphaFoldDB" id="A0A223N2E3"/>
<evidence type="ECO:0000313" key="5">
    <source>
        <dbReference type="Proteomes" id="UP000215148"/>
    </source>
</evidence>
<dbReference type="InterPro" id="IPR043128">
    <property type="entry name" value="Rev_trsase/Diguanyl_cyclase"/>
</dbReference>
<dbReference type="SUPFAM" id="SSF141868">
    <property type="entry name" value="EAL domain-like"/>
    <property type="match status" value="1"/>
</dbReference>
<dbReference type="InterPro" id="IPR003018">
    <property type="entry name" value="GAF"/>
</dbReference>
<keyword evidence="5" id="KW-1185">Reference proteome</keyword>
<dbReference type="SMART" id="SM00267">
    <property type="entry name" value="GGDEF"/>
    <property type="match status" value="1"/>
</dbReference>
<gene>
    <name evidence="4" type="ORF">CCZ37_14920</name>
</gene>
<accession>A0A223N2E3</accession>
<dbReference type="EMBL" id="CP022742">
    <property type="protein sequence ID" value="ASU23873.1"/>
    <property type="molecule type" value="Genomic_DNA"/>
</dbReference>
<organism evidence="4 5">
    <name type="scientific">Vibrio qinghaiensis</name>
    <dbReference type="NCBI Taxonomy" id="2025808"/>
    <lineage>
        <taxon>Bacteria</taxon>
        <taxon>Pseudomonadati</taxon>
        <taxon>Pseudomonadota</taxon>
        <taxon>Gammaproteobacteria</taxon>
        <taxon>Vibrionales</taxon>
        <taxon>Vibrionaceae</taxon>
        <taxon>Vibrio</taxon>
    </lineage>
</organism>
<dbReference type="Proteomes" id="UP000215148">
    <property type="component" value="Chromosome 2"/>
</dbReference>
<dbReference type="KEGG" id="vqi:CCZ37_14920"/>
<dbReference type="NCBIfam" id="TIGR00254">
    <property type="entry name" value="GGDEF"/>
    <property type="match status" value="1"/>
</dbReference>
<name>A0A223N2E3_9VIBR</name>
<keyword evidence="2" id="KW-0973">c-di-GMP</keyword>
<dbReference type="InterPro" id="IPR052155">
    <property type="entry name" value="Biofilm_reg_signaling"/>
</dbReference>
<dbReference type="FunFam" id="3.20.20.450:FF:000001">
    <property type="entry name" value="Cyclic di-GMP phosphodiesterase yahA"/>
    <property type="match status" value="1"/>
</dbReference>